<dbReference type="Proteomes" id="UP000012159">
    <property type="component" value="Unassembled WGS sequence"/>
</dbReference>
<evidence type="ECO:0000313" key="2">
    <source>
        <dbReference type="Proteomes" id="UP000012159"/>
    </source>
</evidence>
<organism evidence="1 2">
    <name type="scientific">Leptospira borgpetersenii serovar Pomona str. 200901868</name>
    <dbReference type="NCBI Taxonomy" id="1192866"/>
    <lineage>
        <taxon>Bacteria</taxon>
        <taxon>Pseudomonadati</taxon>
        <taxon>Spirochaetota</taxon>
        <taxon>Spirochaetia</taxon>
        <taxon>Leptospirales</taxon>
        <taxon>Leptospiraceae</taxon>
        <taxon>Leptospira</taxon>
    </lineage>
</organism>
<protein>
    <submittedName>
        <fullName evidence="1">Uncharacterized protein</fullName>
    </submittedName>
</protein>
<dbReference type="EMBL" id="AKWF02000076">
    <property type="protein sequence ID" value="EMO62548.1"/>
    <property type="molecule type" value="Genomic_DNA"/>
</dbReference>
<evidence type="ECO:0000313" key="1">
    <source>
        <dbReference type="EMBL" id="EMO62548.1"/>
    </source>
</evidence>
<proteinExistence type="predicted"/>
<comment type="caution">
    <text evidence="1">The sequence shown here is derived from an EMBL/GenBank/DDBJ whole genome shotgun (WGS) entry which is preliminary data.</text>
</comment>
<accession>M6WLA7</accession>
<name>M6WLA7_LEPBO</name>
<dbReference type="AlphaFoldDB" id="M6WLA7"/>
<reference evidence="1 2" key="1">
    <citation type="submission" date="2013-01" db="EMBL/GenBank/DDBJ databases">
        <authorList>
            <person name="Harkins D.M."/>
            <person name="Durkin A.S."/>
            <person name="Brinkac L.M."/>
            <person name="Haft D.H."/>
            <person name="Selengut J.D."/>
            <person name="Sanka R."/>
            <person name="DePew J."/>
            <person name="Purushe J."/>
            <person name="Picardeau M."/>
            <person name="Werts C."/>
            <person name="Goarant C."/>
            <person name="Vinetz J.M."/>
            <person name="Sutton G.G."/>
            <person name="Nierman W.C."/>
            <person name="Fouts D.E."/>
        </authorList>
    </citation>
    <scope>NUCLEOTIDE SEQUENCE [LARGE SCALE GENOMIC DNA]</scope>
    <source>
        <strain evidence="1 2">200901868</strain>
    </source>
</reference>
<gene>
    <name evidence="1" type="ORF">LEP1GSC133_1767</name>
</gene>
<dbReference type="STRING" id="1192866.LEP1GSC133_1767"/>
<sequence length="50" mass="6103">MFTFSEKFQISFYESVRVQKLVSFGKLLDNDSRNLFPEYNYRIKKLYRVG</sequence>